<name>A0A4R4WX81_9ACTN</name>
<dbReference type="InterPro" id="IPR013538">
    <property type="entry name" value="ASHA1/2-like_C"/>
</dbReference>
<evidence type="ECO:0000259" key="2">
    <source>
        <dbReference type="Pfam" id="PF08327"/>
    </source>
</evidence>
<feature type="domain" description="Activator of Hsp90 ATPase homologue 1/2-like C-terminal" evidence="2">
    <location>
        <begin position="25"/>
        <end position="138"/>
    </location>
</feature>
<evidence type="ECO:0000256" key="1">
    <source>
        <dbReference type="ARBA" id="ARBA00006817"/>
    </source>
</evidence>
<dbReference type="Proteomes" id="UP000294543">
    <property type="component" value="Unassembled WGS sequence"/>
</dbReference>
<dbReference type="OrthoDB" id="8117292at2"/>
<dbReference type="InterPro" id="IPR023393">
    <property type="entry name" value="START-like_dom_sf"/>
</dbReference>
<protein>
    <submittedName>
        <fullName evidence="3">SRPBCC family protein</fullName>
    </submittedName>
</protein>
<accession>A0A4R4WX81</accession>
<dbReference type="AlphaFoldDB" id="A0A4R4WX81"/>
<proteinExistence type="inferred from homology"/>
<dbReference type="Gene3D" id="3.30.530.20">
    <property type="match status" value="1"/>
</dbReference>
<organism evidence="3 4">
    <name type="scientific">Nonomuraea diastatica</name>
    <dbReference type="NCBI Taxonomy" id="1848329"/>
    <lineage>
        <taxon>Bacteria</taxon>
        <taxon>Bacillati</taxon>
        <taxon>Actinomycetota</taxon>
        <taxon>Actinomycetes</taxon>
        <taxon>Streptosporangiales</taxon>
        <taxon>Streptosporangiaceae</taxon>
        <taxon>Nonomuraea</taxon>
    </lineage>
</organism>
<keyword evidence="4" id="KW-1185">Reference proteome</keyword>
<dbReference type="CDD" id="cd08899">
    <property type="entry name" value="SRPBCC_CalC_Aha1-like_6"/>
    <property type="match status" value="1"/>
</dbReference>
<dbReference type="Pfam" id="PF08327">
    <property type="entry name" value="AHSA1"/>
    <property type="match status" value="1"/>
</dbReference>
<comment type="caution">
    <text evidence="3">The sequence shown here is derived from an EMBL/GenBank/DDBJ whole genome shotgun (WGS) entry which is preliminary data.</text>
</comment>
<dbReference type="EMBL" id="SMKP01000026">
    <property type="protein sequence ID" value="TDD22340.1"/>
    <property type="molecule type" value="Genomic_DNA"/>
</dbReference>
<sequence>MSPIPTGRLFGTASGDDLVLTRTFRAPAEDVWASITESERTARWFGPWEGEAAPGRTIKVRMVHEEQEPWCELRIEACEPPHRLAVSAIDAFGAWRVEVLLSESAGTTDLRFVQHLDGTDMAGDVGPGWEYYLDMLVASRDGSPTPDFDDYHPAMQAYYRDLSPEAPESA</sequence>
<dbReference type="SUPFAM" id="SSF55961">
    <property type="entry name" value="Bet v1-like"/>
    <property type="match status" value="1"/>
</dbReference>
<reference evidence="3 4" key="1">
    <citation type="submission" date="2019-03" db="EMBL/GenBank/DDBJ databases">
        <title>Draft genome sequences of novel Actinobacteria.</title>
        <authorList>
            <person name="Sahin N."/>
            <person name="Ay H."/>
            <person name="Saygin H."/>
        </authorList>
    </citation>
    <scope>NUCLEOTIDE SEQUENCE [LARGE SCALE GENOMIC DNA]</scope>
    <source>
        <strain evidence="3 4">KC712</strain>
    </source>
</reference>
<evidence type="ECO:0000313" key="3">
    <source>
        <dbReference type="EMBL" id="TDD22340.1"/>
    </source>
</evidence>
<dbReference type="RefSeq" id="WP_132507780.1">
    <property type="nucleotide sequence ID" value="NZ_SMKP01000026.1"/>
</dbReference>
<gene>
    <name evidence="3" type="ORF">E1294_11890</name>
</gene>
<evidence type="ECO:0000313" key="4">
    <source>
        <dbReference type="Proteomes" id="UP000294543"/>
    </source>
</evidence>
<comment type="similarity">
    <text evidence="1">Belongs to the AHA1 family.</text>
</comment>